<reference evidence="2 3" key="1">
    <citation type="submission" date="2015-07" db="EMBL/GenBank/DDBJ databases">
        <authorList>
            <person name="Noorani M."/>
        </authorList>
    </citation>
    <scope>NUCLEOTIDE SEQUENCE [LARGE SCALE GENOMIC DNA]</scope>
    <source>
        <strain evidence="2 3">CECT 7802</strain>
    </source>
</reference>
<organism evidence="2 3">
    <name type="scientific">Jannaschia donghaensis</name>
    <dbReference type="NCBI Taxonomy" id="420998"/>
    <lineage>
        <taxon>Bacteria</taxon>
        <taxon>Pseudomonadati</taxon>
        <taxon>Pseudomonadota</taxon>
        <taxon>Alphaproteobacteria</taxon>
        <taxon>Rhodobacterales</taxon>
        <taxon>Roseobacteraceae</taxon>
        <taxon>Jannaschia</taxon>
    </lineage>
</organism>
<dbReference type="AlphaFoldDB" id="A0A0M6YE54"/>
<dbReference type="Proteomes" id="UP000049222">
    <property type="component" value="Unassembled WGS sequence"/>
</dbReference>
<accession>A0A0M6YE54</accession>
<dbReference type="RefSeq" id="WP_055082461.1">
    <property type="nucleotide sequence ID" value="NZ_CXSU01000005.1"/>
</dbReference>
<proteinExistence type="predicted"/>
<keyword evidence="1" id="KW-0812">Transmembrane</keyword>
<name>A0A0M6YE54_9RHOB</name>
<gene>
    <name evidence="2" type="ORF">JDO7802_00625</name>
</gene>
<dbReference type="STRING" id="420998.JDO7802_00625"/>
<keyword evidence="1" id="KW-1133">Transmembrane helix</keyword>
<dbReference type="OrthoDB" id="153124at2"/>
<dbReference type="EMBL" id="CXSU01000005">
    <property type="protein sequence ID" value="CTQ48621.1"/>
    <property type="molecule type" value="Genomic_DNA"/>
</dbReference>
<sequence>MFTDLSTPILLLIFAVADSIVLVVSIKRAGLIRRDRQGPAGIGFQSVTLSVVYVGALCLQDMTN</sequence>
<feature type="transmembrane region" description="Helical" evidence="1">
    <location>
        <begin position="6"/>
        <end position="26"/>
    </location>
</feature>
<protein>
    <submittedName>
        <fullName evidence="2">Uncharacterized protein</fullName>
    </submittedName>
</protein>
<keyword evidence="3" id="KW-1185">Reference proteome</keyword>
<evidence type="ECO:0000256" key="1">
    <source>
        <dbReference type="SAM" id="Phobius"/>
    </source>
</evidence>
<evidence type="ECO:0000313" key="2">
    <source>
        <dbReference type="EMBL" id="CTQ48621.1"/>
    </source>
</evidence>
<keyword evidence="1" id="KW-0472">Membrane</keyword>
<evidence type="ECO:0000313" key="3">
    <source>
        <dbReference type="Proteomes" id="UP000049222"/>
    </source>
</evidence>